<dbReference type="EMBL" id="CP007029">
    <property type="protein sequence ID" value="AHE97036.1"/>
    <property type="molecule type" value="Genomic_DNA"/>
</dbReference>
<name>W0DF94_9GAMM</name>
<dbReference type="KEGG" id="tti:THITH_00665"/>
<evidence type="ECO:0000313" key="1">
    <source>
        <dbReference type="EMBL" id="AHE97036.1"/>
    </source>
</evidence>
<dbReference type="RefSeq" id="WP_232222225.1">
    <property type="nucleotide sequence ID" value="NZ_CP007029.1"/>
</dbReference>
<dbReference type="HOGENOM" id="CLU_166086_0_0_6"/>
<gene>
    <name evidence="1" type="ORF">THITH_00665</name>
</gene>
<proteinExistence type="predicted"/>
<dbReference type="Proteomes" id="UP000005289">
    <property type="component" value="Chromosome"/>
</dbReference>
<accession>W0DF94</accession>
<keyword evidence="2" id="KW-1185">Reference proteome</keyword>
<protein>
    <submittedName>
        <fullName evidence="1">Tryptophan synthase subunit beta</fullName>
    </submittedName>
</protein>
<evidence type="ECO:0000313" key="2">
    <source>
        <dbReference type="Proteomes" id="UP000005289"/>
    </source>
</evidence>
<organism evidence="1 2">
    <name type="scientific">Thioalkalivibrio paradoxus ARh 1</name>
    <dbReference type="NCBI Taxonomy" id="713585"/>
    <lineage>
        <taxon>Bacteria</taxon>
        <taxon>Pseudomonadati</taxon>
        <taxon>Pseudomonadota</taxon>
        <taxon>Gammaproteobacteria</taxon>
        <taxon>Chromatiales</taxon>
        <taxon>Ectothiorhodospiraceae</taxon>
        <taxon>Thioalkalivibrio</taxon>
    </lineage>
</organism>
<sequence>MTMFVLRNPQGEIVAVSRIQTPEVSESIPDSSPELGTFAATLQAGAVSELAASDLDTIRVLEDLIEILTQRGLISFTDFPEPAQRKLLARKSLRETGRDLDLFDERDGII</sequence>
<reference evidence="1 2" key="1">
    <citation type="submission" date="2013-12" db="EMBL/GenBank/DDBJ databases">
        <authorList>
            <consortium name="DOE Joint Genome Institute"/>
            <person name="Muyzer G."/>
            <person name="Huntemann M."/>
            <person name="Han J."/>
            <person name="Chen A."/>
            <person name="Kyrpides N."/>
            <person name="Mavromatis K."/>
            <person name="Markowitz V."/>
            <person name="Palaniappan K."/>
            <person name="Ivanova N."/>
            <person name="Schaumberg A."/>
            <person name="Pati A."/>
            <person name="Liolios K."/>
            <person name="Nordberg H.P."/>
            <person name="Cantor M.N."/>
            <person name="Hua S.X."/>
            <person name="Woyke T."/>
        </authorList>
    </citation>
    <scope>NUCLEOTIDE SEQUENCE [LARGE SCALE GENOMIC DNA]</scope>
    <source>
        <strain evidence="1 2">ARh 1</strain>
    </source>
</reference>
<dbReference type="STRING" id="713585.THITH_00665"/>
<dbReference type="AlphaFoldDB" id="W0DF94"/>